<dbReference type="InterPro" id="IPR000182">
    <property type="entry name" value="GNAT_dom"/>
</dbReference>
<comment type="caution">
    <text evidence="2">The sequence shown here is derived from an EMBL/GenBank/DDBJ whole genome shotgun (WGS) entry which is preliminary data.</text>
</comment>
<organism evidence="2 3">
    <name type="scientific">Actinoallomurus vinaceus</name>
    <dbReference type="NCBI Taxonomy" id="1080074"/>
    <lineage>
        <taxon>Bacteria</taxon>
        <taxon>Bacillati</taxon>
        <taxon>Actinomycetota</taxon>
        <taxon>Actinomycetes</taxon>
        <taxon>Streptosporangiales</taxon>
        <taxon>Thermomonosporaceae</taxon>
        <taxon>Actinoallomurus</taxon>
    </lineage>
</organism>
<evidence type="ECO:0000259" key="1">
    <source>
        <dbReference type="PROSITE" id="PS51186"/>
    </source>
</evidence>
<feature type="domain" description="N-acetyltransferase" evidence="1">
    <location>
        <begin position="46"/>
        <end position="205"/>
    </location>
</feature>
<reference evidence="3" key="1">
    <citation type="journal article" date="2019" name="Int. J. Syst. Evol. Microbiol.">
        <title>The Global Catalogue of Microorganisms (GCM) 10K type strain sequencing project: providing services to taxonomists for standard genome sequencing and annotation.</title>
        <authorList>
            <consortium name="The Broad Institute Genomics Platform"/>
            <consortium name="The Broad Institute Genome Sequencing Center for Infectious Disease"/>
            <person name="Wu L."/>
            <person name="Ma J."/>
        </authorList>
    </citation>
    <scope>NUCLEOTIDE SEQUENCE [LARGE SCALE GENOMIC DNA]</scope>
    <source>
        <strain evidence="3">JCM 17939</strain>
    </source>
</reference>
<evidence type="ECO:0000313" key="2">
    <source>
        <dbReference type="EMBL" id="GAA4631819.1"/>
    </source>
</evidence>
<accession>A0ABP8UK00</accession>
<protein>
    <submittedName>
        <fullName evidence="2">GNAT family N-acetyltransferase</fullName>
    </submittedName>
</protein>
<dbReference type="InterPro" id="IPR016181">
    <property type="entry name" value="Acyl_CoA_acyltransferase"/>
</dbReference>
<proteinExistence type="predicted"/>
<dbReference type="EMBL" id="BAABHK010000009">
    <property type="protein sequence ID" value="GAA4631819.1"/>
    <property type="molecule type" value="Genomic_DNA"/>
</dbReference>
<dbReference type="PANTHER" id="PTHR39173:SF1">
    <property type="entry name" value="ACETYLTRANSFERASE"/>
    <property type="match status" value="1"/>
</dbReference>
<dbReference type="Gene3D" id="3.40.630.30">
    <property type="match status" value="1"/>
</dbReference>
<sequence>MRRARFGRTAGMPILVAPTERVHASFLAAMAEFRAEGRGAPDDASMVGREIREFGGGWEAPAEFAEYTRRLREQALEDAPRPPGFVPCTTLWWVDGAEYLGRLAIRRRLTPGLREAGGHIGYDVRRTARGRGHATRMLRAALPVAYGLGIDSALVTCDHDNVASRKVIEKNGGVLEDRRGVVLRFWVPTRPAAGDRPREASGRME</sequence>
<evidence type="ECO:0000313" key="3">
    <source>
        <dbReference type="Proteomes" id="UP001501442"/>
    </source>
</evidence>
<dbReference type="Proteomes" id="UP001501442">
    <property type="component" value="Unassembled WGS sequence"/>
</dbReference>
<name>A0ABP8UK00_9ACTN</name>
<dbReference type="SUPFAM" id="SSF55729">
    <property type="entry name" value="Acyl-CoA N-acyltransferases (Nat)"/>
    <property type="match status" value="1"/>
</dbReference>
<dbReference type="PROSITE" id="PS51186">
    <property type="entry name" value="GNAT"/>
    <property type="match status" value="1"/>
</dbReference>
<gene>
    <name evidence="2" type="ORF">GCM10023196_062730</name>
</gene>
<dbReference type="PANTHER" id="PTHR39173">
    <property type="entry name" value="ACETYLTRANSFERASE"/>
    <property type="match status" value="1"/>
</dbReference>
<dbReference type="Pfam" id="PF13302">
    <property type="entry name" value="Acetyltransf_3"/>
    <property type="match status" value="1"/>
</dbReference>
<keyword evidence="3" id="KW-1185">Reference proteome</keyword>